<name>A0A0U9HXM2_9BACT</name>
<dbReference type="GO" id="GO:0070038">
    <property type="term" value="F:rRNA (pseudouridine-N3-)-methyltransferase activity"/>
    <property type="evidence" value="ECO:0007669"/>
    <property type="project" value="UniProtKB-UniRule"/>
</dbReference>
<feature type="binding site" evidence="5">
    <location>
        <begin position="114"/>
        <end position="119"/>
    </location>
    <ligand>
        <name>S-adenosyl-L-methionine</name>
        <dbReference type="ChEBI" id="CHEBI:59789"/>
    </ligand>
</feature>
<reference evidence="7" key="1">
    <citation type="submission" date="2016-01" db="EMBL/GenBank/DDBJ databases">
        <title>Draft genome sequence of Thermodesulfovibrio aggregans strain TGE-P1.</title>
        <authorList>
            <person name="Sekiguchi Y."/>
            <person name="Ohashi A."/>
            <person name="Matsuura N."/>
            <person name="Tourlousse M.D."/>
        </authorList>
    </citation>
    <scope>NUCLEOTIDE SEQUENCE [LARGE SCALE GENOMIC DNA]</scope>
    <source>
        <strain evidence="7">TGE-P1</strain>
    </source>
</reference>
<dbReference type="CDD" id="cd18081">
    <property type="entry name" value="RlmH-like"/>
    <property type="match status" value="1"/>
</dbReference>
<keyword evidence="5" id="KW-0698">rRNA processing</keyword>
<comment type="function">
    <text evidence="5">Specifically methylates the pseudouridine at position 1915 (m3Psi1915) in 23S rRNA.</text>
</comment>
<keyword evidence="3 5" id="KW-0949">S-adenosyl-L-methionine</keyword>
<sequence length="146" mass="17103">MYKFRIIYPGRTKAKFIKEGIEHYIKLLSPYAKVELIELREGQGNKDRIIYEESKQILNSVKERFILLHIQGQLLDSLEFANLIRDRALHEFVIGGVYGVSDKVVDSAFFKLSLSPLTFTHELSRLVLFEQLYRAITIIYGKSYHY</sequence>
<dbReference type="InterPro" id="IPR003742">
    <property type="entry name" value="RlmH-like"/>
</dbReference>
<dbReference type="EC" id="2.1.1.177" evidence="5"/>
<evidence type="ECO:0000313" key="6">
    <source>
        <dbReference type="EMBL" id="GAQ94485.1"/>
    </source>
</evidence>
<feature type="binding site" evidence="5">
    <location>
        <position position="68"/>
    </location>
    <ligand>
        <name>S-adenosyl-L-methionine</name>
        <dbReference type="ChEBI" id="CHEBI:59789"/>
    </ligand>
</feature>
<evidence type="ECO:0000256" key="3">
    <source>
        <dbReference type="ARBA" id="ARBA00022691"/>
    </source>
</evidence>
<comment type="caution">
    <text evidence="6">The sequence shown here is derived from an EMBL/GenBank/DDBJ whole genome shotgun (WGS) entry which is preliminary data.</text>
</comment>
<evidence type="ECO:0000256" key="5">
    <source>
        <dbReference type="HAMAP-Rule" id="MF_00658"/>
    </source>
</evidence>
<dbReference type="AlphaFoldDB" id="A0A0U9HXM2"/>
<dbReference type="STRING" id="86166.TAGGR_1667"/>
<dbReference type="InterPro" id="IPR029026">
    <property type="entry name" value="tRNA_m1G_MTases_N"/>
</dbReference>
<dbReference type="GO" id="GO:0005737">
    <property type="term" value="C:cytoplasm"/>
    <property type="evidence" value="ECO:0007669"/>
    <property type="project" value="UniProtKB-SubCell"/>
</dbReference>
<comment type="subcellular location">
    <subcellularLocation>
        <location evidence="5">Cytoplasm</location>
    </subcellularLocation>
</comment>
<dbReference type="PANTHER" id="PTHR33603:SF1">
    <property type="entry name" value="RIBOSOMAL RNA LARGE SUBUNIT METHYLTRANSFERASE H"/>
    <property type="match status" value="1"/>
</dbReference>
<comment type="catalytic activity">
    <reaction evidence="5">
        <text>pseudouridine(1915) in 23S rRNA + S-adenosyl-L-methionine = N(3)-methylpseudouridine(1915) in 23S rRNA + S-adenosyl-L-homocysteine + H(+)</text>
        <dbReference type="Rhea" id="RHEA:42752"/>
        <dbReference type="Rhea" id="RHEA-COMP:10221"/>
        <dbReference type="Rhea" id="RHEA-COMP:10222"/>
        <dbReference type="ChEBI" id="CHEBI:15378"/>
        <dbReference type="ChEBI" id="CHEBI:57856"/>
        <dbReference type="ChEBI" id="CHEBI:59789"/>
        <dbReference type="ChEBI" id="CHEBI:65314"/>
        <dbReference type="ChEBI" id="CHEBI:74486"/>
        <dbReference type="EC" id="2.1.1.177"/>
    </reaction>
</comment>
<accession>A0A0U9HXM2</accession>
<dbReference type="InterPro" id="IPR029028">
    <property type="entry name" value="Alpha/beta_knot_MTases"/>
</dbReference>
<dbReference type="SUPFAM" id="SSF75217">
    <property type="entry name" value="alpha/beta knot"/>
    <property type="match status" value="1"/>
</dbReference>
<comment type="subunit">
    <text evidence="5">Homodimer.</text>
</comment>
<feature type="binding site" evidence="5">
    <location>
        <position position="95"/>
    </location>
    <ligand>
        <name>S-adenosyl-L-methionine</name>
        <dbReference type="ChEBI" id="CHEBI:59789"/>
    </ligand>
</feature>
<dbReference type="Gene3D" id="3.40.1280.10">
    <property type="match status" value="1"/>
</dbReference>
<dbReference type="RefSeq" id="WP_059175933.1">
    <property type="nucleotide sequence ID" value="NZ_BCNO01000001.1"/>
</dbReference>
<comment type="similarity">
    <text evidence="4 5">Belongs to the RNA methyltransferase RlmH family.</text>
</comment>
<proteinExistence type="inferred from homology"/>
<dbReference type="Proteomes" id="UP000054976">
    <property type="component" value="Unassembled WGS sequence"/>
</dbReference>
<dbReference type="EMBL" id="BCNO01000001">
    <property type="protein sequence ID" value="GAQ94485.1"/>
    <property type="molecule type" value="Genomic_DNA"/>
</dbReference>
<evidence type="ECO:0000313" key="7">
    <source>
        <dbReference type="Proteomes" id="UP000054976"/>
    </source>
</evidence>
<dbReference type="HAMAP" id="MF_00658">
    <property type="entry name" value="23SrRNA_methyltr_H"/>
    <property type="match status" value="1"/>
</dbReference>
<organism evidence="6 7">
    <name type="scientific">Thermodesulfovibrio aggregans</name>
    <dbReference type="NCBI Taxonomy" id="86166"/>
    <lineage>
        <taxon>Bacteria</taxon>
        <taxon>Pseudomonadati</taxon>
        <taxon>Nitrospirota</taxon>
        <taxon>Thermodesulfovibrionia</taxon>
        <taxon>Thermodesulfovibrionales</taxon>
        <taxon>Thermodesulfovibrionaceae</taxon>
        <taxon>Thermodesulfovibrio</taxon>
    </lineage>
</organism>
<keyword evidence="5" id="KW-0963">Cytoplasm</keyword>
<evidence type="ECO:0000256" key="2">
    <source>
        <dbReference type="ARBA" id="ARBA00022679"/>
    </source>
</evidence>
<keyword evidence="7" id="KW-1185">Reference proteome</keyword>
<dbReference type="PIRSF" id="PIRSF004505">
    <property type="entry name" value="MT_bac"/>
    <property type="match status" value="1"/>
</dbReference>
<dbReference type="Pfam" id="PF02590">
    <property type="entry name" value="SPOUT_MTase"/>
    <property type="match status" value="1"/>
</dbReference>
<keyword evidence="2 5" id="KW-0808">Transferase</keyword>
<protein>
    <recommendedName>
        <fullName evidence="5">Ribosomal RNA large subunit methyltransferase H</fullName>
        <ecNumber evidence="5">2.1.1.177</ecNumber>
    </recommendedName>
    <alternativeName>
        <fullName evidence="5">23S rRNA (pseudouridine1915-N3)-methyltransferase</fullName>
    </alternativeName>
    <alternativeName>
        <fullName evidence="5">23S rRNA m3Psi1915 methyltransferase</fullName>
    </alternativeName>
    <alternativeName>
        <fullName evidence="5">rRNA (pseudouridine-N3-)-methyltransferase RlmH</fullName>
    </alternativeName>
</protein>
<keyword evidence="1 5" id="KW-0489">Methyltransferase</keyword>
<gene>
    <name evidence="5" type="primary">rlmH</name>
    <name evidence="6" type="ORF">TAGGR_1667</name>
</gene>
<dbReference type="PANTHER" id="PTHR33603">
    <property type="entry name" value="METHYLTRANSFERASE"/>
    <property type="match status" value="1"/>
</dbReference>
<evidence type="ECO:0000256" key="4">
    <source>
        <dbReference type="ARBA" id="ARBA00038303"/>
    </source>
</evidence>
<evidence type="ECO:0000256" key="1">
    <source>
        <dbReference type="ARBA" id="ARBA00022603"/>
    </source>
</evidence>